<dbReference type="PROSITE" id="PS50850">
    <property type="entry name" value="MFS"/>
    <property type="match status" value="1"/>
</dbReference>
<feature type="transmembrane region" description="Helical" evidence="6">
    <location>
        <begin position="182"/>
        <end position="201"/>
    </location>
</feature>
<dbReference type="InterPro" id="IPR036259">
    <property type="entry name" value="MFS_trans_sf"/>
</dbReference>
<evidence type="ECO:0000313" key="8">
    <source>
        <dbReference type="EMBL" id="KAF2757464.1"/>
    </source>
</evidence>
<feature type="transmembrane region" description="Helical" evidence="6">
    <location>
        <begin position="96"/>
        <end position="114"/>
    </location>
</feature>
<evidence type="ECO:0000256" key="2">
    <source>
        <dbReference type="ARBA" id="ARBA00022692"/>
    </source>
</evidence>
<feature type="region of interest" description="Disordered" evidence="5">
    <location>
        <begin position="523"/>
        <end position="555"/>
    </location>
</feature>
<feature type="transmembrane region" description="Helical" evidence="6">
    <location>
        <begin position="482"/>
        <end position="502"/>
    </location>
</feature>
<evidence type="ECO:0000256" key="4">
    <source>
        <dbReference type="ARBA" id="ARBA00023136"/>
    </source>
</evidence>
<dbReference type="InterPro" id="IPR011701">
    <property type="entry name" value="MFS"/>
</dbReference>
<feature type="transmembrane region" description="Helical" evidence="6">
    <location>
        <begin position="382"/>
        <end position="403"/>
    </location>
</feature>
<feature type="transmembrane region" description="Helical" evidence="6">
    <location>
        <begin position="58"/>
        <end position="76"/>
    </location>
</feature>
<sequence length="555" mass="61505">MSDLIESEKKGPLPEVHLVETRDTETRGNSQGETSSGPDNKNAYPELLAYSWPTWKKWVHLTVVFFVQISMNYNASVVGNALGLLEKRFEITEFQARLQMFAFLVAYAFGCELWAPWSEDFGRRWILTGSLLLVNIWAAMCGSATNFTTIMVGRVLGGLCSAGGSITLGIVADMFRPDEQGYAVNFVVLASVSGSVVGPVVGGYLEENVEWEWNFWSQVIFGVLVMAAFVALPETRAKEILNSKAKALRTDAAKEGRPCHIKGPRENVDIMSRRQILTGHPETWRHIFTIWLRPFKMFVTEPIVLFLSLLSGFSDALIFTFLNSYGVVFKEPYKLGPVQIGHGFLFLIVGYIIGYVAYIVDFWVKKRRSKRSGEPINPESRLFLLLFIAPFLPVGMFLFAWLSEPSIVSSPWPALSSTVLVGIANYAIYLATVDYMVAAYGAFAASATGGNGFARDLLAGISALYANPLYENVGRPENTRNGSVILACISIGVIIPIYAFYFKGEWIRGHSSMAEDFKKQEAVREEQLTGSRRPTPIGSRRNSSTGEVDIAFGTA</sequence>
<evidence type="ECO:0000256" key="6">
    <source>
        <dbReference type="SAM" id="Phobius"/>
    </source>
</evidence>
<feature type="transmembrane region" description="Helical" evidence="6">
    <location>
        <begin position="342"/>
        <end position="361"/>
    </location>
</feature>
<feature type="transmembrane region" description="Helical" evidence="6">
    <location>
        <begin position="303"/>
        <end position="322"/>
    </location>
</feature>
<dbReference type="RefSeq" id="XP_033599915.1">
    <property type="nucleotide sequence ID" value="XM_033749060.1"/>
</dbReference>
<dbReference type="PANTHER" id="PTHR23502">
    <property type="entry name" value="MAJOR FACILITATOR SUPERFAMILY"/>
    <property type="match status" value="1"/>
</dbReference>
<keyword evidence="3 6" id="KW-1133">Transmembrane helix</keyword>
<feature type="compositionally biased region" description="Polar residues" evidence="5">
    <location>
        <begin position="27"/>
        <end position="39"/>
    </location>
</feature>
<evidence type="ECO:0000256" key="1">
    <source>
        <dbReference type="ARBA" id="ARBA00004141"/>
    </source>
</evidence>
<reference evidence="8" key="1">
    <citation type="journal article" date="2020" name="Stud. Mycol.">
        <title>101 Dothideomycetes genomes: a test case for predicting lifestyles and emergence of pathogens.</title>
        <authorList>
            <person name="Haridas S."/>
            <person name="Albert R."/>
            <person name="Binder M."/>
            <person name="Bloem J."/>
            <person name="Labutti K."/>
            <person name="Salamov A."/>
            <person name="Andreopoulos B."/>
            <person name="Baker S."/>
            <person name="Barry K."/>
            <person name="Bills G."/>
            <person name="Bluhm B."/>
            <person name="Cannon C."/>
            <person name="Castanera R."/>
            <person name="Culley D."/>
            <person name="Daum C."/>
            <person name="Ezra D."/>
            <person name="Gonzalez J."/>
            <person name="Henrissat B."/>
            <person name="Kuo A."/>
            <person name="Liang C."/>
            <person name="Lipzen A."/>
            <person name="Lutzoni F."/>
            <person name="Magnuson J."/>
            <person name="Mondo S."/>
            <person name="Nolan M."/>
            <person name="Ohm R."/>
            <person name="Pangilinan J."/>
            <person name="Park H.-J."/>
            <person name="Ramirez L."/>
            <person name="Alfaro M."/>
            <person name="Sun H."/>
            <person name="Tritt A."/>
            <person name="Yoshinaga Y."/>
            <person name="Zwiers L.-H."/>
            <person name="Turgeon B."/>
            <person name="Goodwin S."/>
            <person name="Spatafora J."/>
            <person name="Crous P."/>
            <person name="Grigoriev I."/>
        </authorList>
    </citation>
    <scope>NUCLEOTIDE SEQUENCE</scope>
    <source>
        <strain evidence="8">CBS 121739</strain>
    </source>
</reference>
<dbReference type="EMBL" id="ML996573">
    <property type="protein sequence ID" value="KAF2757464.1"/>
    <property type="molecule type" value="Genomic_DNA"/>
</dbReference>
<dbReference type="InterPro" id="IPR020846">
    <property type="entry name" value="MFS_dom"/>
</dbReference>
<keyword evidence="2 6" id="KW-0812">Transmembrane</keyword>
<dbReference type="OrthoDB" id="5376138at2759"/>
<protein>
    <submittedName>
        <fullName evidence="8">MFS general substrate transporter</fullName>
    </submittedName>
</protein>
<dbReference type="GeneID" id="54490114"/>
<keyword evidence="9" id="KW-1185">Reference proteome</keyword>
<feature type="compositionally biased region" description="Basic and acidic residues" evidence="5">
    <location>
        <begin position="1"/>
        <end position="26"/>
    </location>
</feature>
<evidence type="ECO:0000259" key="7">
    <source>
        <dbReference type="PROSITE" id="PS50850"/>
    </source>
</evidence>
<keyword evidence="4 6" id="KW-0472">Membrane</keyword>
<dbReference type="Gene3D" id="1.20.1250.20">
    <property type="entry name" value="MFS general substrate transporter like domains"/>
    <property type="match status" value="1"/>
</dbReference>
<accession>A0A6A6W610</accession>
<organism evidence="8 9">
    <name type="scientific">Pseudovirgaria hyperparasitica</name>
    <dbReference type="NCBI Taxonomy" id="470096"/>
    <lineage>
        <taxon>Eukaryota</taxon>
        <taxon>Fungi</taxon>
        <taxon>Dikarya</taxon>
        <taxon>Ascomycota</taxon>
        <taxon>Pezizomycotina</taxon>
        <taxon>Dothideomycetes</taxon>
        <taxon>Dothideomycetes incertae sedis</taxon>
        <taxon>Acrospermales</taxon>
        <taxon>Acrospermaceae</taxon>
        <taxon>Pseudovirgaria</taxon>
    </lineage>
</organism>
<dbReference type="GO" id="GO:0022857">
    <property type="term" value="F:transmembrane transporter activity"/>
    <property type="evidence" value="ECO:0007669"/>
    <property type="project" value="InterPro"/>
</dbReference>
<feature type="domain" description="Major facilitator superfamily (MFS) profile" evidence="7">
    <location>
        <begin position="60"/>
        <end position="507"/>
    </location>
</feature>
<dbReference type="AlphaFoldDB" id="A0A6A6W610"/>
<feature type="transmembrane region" description="Helical" evidence="6">
    <location>
        <begin position="213"/>
        <end position="232"/>
    </location>
</feature>
<gene>
    <name evidence="8" type="ORF">EJ05DRAFT_532037</name>
</gene>
<dbReference type="SUPFAM" id="SSF103473">
    <property type="entry name" value="MFS general substrate transporter"/>
    <property type="match status" value="1"/>
</dbReference>
<evidence type="ECO:0000256" key="5">
    <source>
        <dbReference type="SAM" id="MobiDB-lite"/>
    </source>
</evidence>
<dbReference type="Pfam" id="PF07690">
    <property type="entry name" value="MFS_1"/>
    <property type="match status" value="1"/>
</dbReference>
<dbReference type="PANTHER" id="PTHR23502:SF3">
    <property type="entry name" value="MAJOR FACILITATOR SUPERFAMILY (MFS) PROFILE DOMAIN-CONTAINING PROTEIN-RELATED"/>
    <property type="match status" value="1"/>
</dbReference>
<feature type="transmembrane region" description="Helical" evidence="6">
    <location>
        <begin position="151"/>
        <end position="175"/>
    </location>
</feature>
<comment type="subcellular location">
    <subcellularLocation>
        <location evidence="1">Membrane</location>
        <topology evidence="1">Multi-pass membrane protein</topology>
    </subcellularLocation>
</comment>
<feature type="transmembrane region" description="Helical" evidence="6">
    <location>
        <begin position="126"/>
        <end position="145"/>
    </location>
</feature>
<dbReference type="Proteomes" id="UP000799437">
    <property type="component" value="Unassembled WGS sequence"/>
</dbReference>
<feature type="region of interest" description="Disordered" evidence="5">
    <location>
        <begin position="1"/>
        <end position="40"/>
    </location>
</feature>
<evidence type="ECO:0000256" key="3">
    <source>
        <dbReference type="ARBA" id="ARBA00022989"/>
    </source>
</evidence>
<proteinExistence type="predicted"/>
<name>A0A6A6W610_9PEZI</name>
<evidence type="ECO:0000313" key="9">
    <source>
        <dbReference type="Proteomes" id="UP000799437"/>
    </source>
</evidence>
<dbReference type="GO" id="GO:0005886">
    <property type="term" value="C:plasma membrane"/>
    <property type="evidence" value="ECO:0007669"/>
    <property type="project" value="TreeGrafter"/>
</dbReference>